<dbReference type="RefSeq" id="WP_245218761.1">
    <property type="nucleotide sequence ID" value="NZ_JAGGJP010000008.1"/>
</dbReference>
<dbReference type="SUPFAM" id="SSF56925">
    <property type="entry name" value="OMPA-like"/>
    <property type="match status" value="1"/>
</dbReference>
<gene>
    <name evidence="2" type="ORF">ACFPOC_08680</name>
</gene>
<organism evidence="2 3">
    <name type="scientific">Rubellimicrobium aerolatum</name>
    <dbReference type="NCBI Taxonomy" id="490979"/>
    <lineage>
        <taxon>Bacteria</taxon>
        <taxon>Pseudomonadati</taxon>
        <taxon>Pseudomonadota</taxon>
        <taxon>Alphaproteobacteria</taxon>
        <taxon>Rhodobacterales</taxon>
        <taxon>Roseobacteraceae</taxon>
        <taxon>Rubellimicrobium</taxon>
    </lineage>
</organism>
<evidence type="ECO:0000313" key="2">
    <source>
        <dbReference type="EMBL" id="MFC5566495.1"/>
    </source>
</evidence>
<dbReference type="EMBL" id="JBHSNA010000006">
    <property type="protein sequence ID" value="MFC5566495.1"/>
    <property type="molecule type" value="Genomic_DNA"/>
</dbReference>
<keyword evidence="3" id="KW-1185">Reference proteome</keyword>
<reference evidence="3" key="1">
    <citation type="journal article" date="2019" name="Int. J. Syst. Evol. Microbiol.">
        <title>The Global Catalogue of Microorganisms (GCM) 10K type strain sequencing project: providing services to taxonomists for standard genome sequencing and annotation.</title>
        <authorList>
            <consortium name="The Broad Institute Genomics Platform"/>
            <consortium name="The Broad Institute Genome Sequencing Center for Infectious Disease"/>
            <person name="Wu L."/>
            <person name="Ma J."/>
        </authorList>
    </citation>
    <scope>NUCLEOTIDE SEQUENCE [LARGE SCALE GENOMIC DNA]</scope>
    <source>
        <strain evidence="3">KACC 11588</strain>
    </source>
</reference>
<accession>A0ABW0SC90</accession>
<feature type="chain" id="PRO_5047343229" description="Outer membrane protein beta-barrel domain-containing protein" evidence="1">
    <location>
        <begin position="27"/>
        <end position="249"/>
    </location>
</feature>
<name>A0ABW0SC90_9RHOB</name>
<proteinExistence type="predicted"/>
<keyword evidence="1" id="KW-0732">Signal</keyword>
<comment type="caution">
    <text evidence="2">The sequence shown here is derived from an EMBL/GenBank/DDBJ whole genome shotgun (WGS) entry which is preliminary data.</text>
</comment>
<sequence>MRMLPSLVVRLGPALAAALAAVPAAAQDGRGWNVQVTPYVWGSGVSGELTPLAGGPTLDFDESLSDVLEDLDGAFFLSAYARSERWVVLGDISSATSSREGTVPPGLPAEGEVSQRSVTLAVGYRAVSGPRATVDLLAGARFWDVEVSAAAPAVGLSAGADVSFSDPILGARVNLTLAPRLSAILYADVGGFGTGSEATNQVVATLNYAVTDRFYVSSGWRRLYVDYDSGGTDFEAALSGPLLGVTWRF</sequence>
<feature type="signal peptide" evidence="1">
    <location>
        <begin position="1"/>
        <end position="26"/>
    </location>
</feature>
<dbReference type="Proteomes" id="UP001596056">
    <property type="component" value="Unassembled WGS sequence"/>
</dbReference>
<dbReference type="InterPro" id="IPR011250">
    <property type="entry name" value="OMP/PagP_B-barrel"/>
</dbReference>
<evidence type="ECO:0000313" key="3">
    <source>
        <dbReference type="Proteomes" id="UP001596056"/>
    </source>
</evidence>
<protein>
    <recommendedName>
        <fullName evidence="4">Outer membrane protein beta-barrel domain-containing protein</fullName>
    </recommendedName>
</protein>
<evidence type="ECO:0000256" key="1">
    <source>
        <dbReference type="SAM" id="SignalP"/>
    </source>
</evidence>
<evidence type="ECO:0008006" key="4">
    <source>
        <dbReference type="Google" id="ProtNLM"/>
    </source>
</evidence>